<keyword evidence="8" id="KW-0492">Microsome</keyword>
<evidence type="ECO:0000256" key="13">
    <source>
        <dbReference type="ARBA" id="ARBA00023136"/>
    </source>
</evidence>
<feature type="transmembrane region" description="Helical" evidence="19">
    <location>
        <begin position="88"/>
        <end position="107"/>
    </location>
</feature>
<protein>
    <recommendedName>
        <fullName evidence="15">3-oxo-5-alpha-steroid 4-dehydrogenase 1</fullName>
        <ecNumber evidence="4">1.3.1.22</ecNumber>
    </recommendedName>
    <alternativeName>
        <fullName evidence="16">SR type 1</fullName>
    </alternativeName>
    <alternativeName>
        <fullName evidence="17">Steroid 5-alpha-reductase 1</fullName>
    </alternativeName>
</protein>
<evidence type="ECO:0000256" key="4">
    <source>
        <dbReference type="ARBA" id="ARBA00012049"/>
    </source>
</evidence>
<feature type="transmembrane region" description="Helical" evidence="19">
    <location>
        <begin position="220"/>
        <end position="241"/>
    </location>
</feature>
<evidence type="ECO:0000256" key="14">
    <source>
        <dbReference type="ARBA" id="ARBA00037789"/>
    </source>
</evidence>
<dbReference type="GO" id="GO:0030154">
    <property type="term" value="P:cell differentiation"/>
    <property type="evidence" value="ECO:0007669"/>
    <property type="project" value="UniProtKB-KW"/>
</dbReference>
<feature type="transmembrane region" description="Helical" evidence="19">
    <location>
        <begin position="123"/>
        <end position="141"/>
    </location>
</feature>
<comment type="subcellular location">
    <subcellularLocation>
        <location evidence="1">Endoplasmic reticulum membrane</location>
        <topology evidence="1">Multi-pass membrane protein</topology>
    </subcellularLocation>
    <subcellularLocation>
        <location evidence="2">Microsome membrane</location>
    </subcellularLocation>
</comment>
<evidence type="ECO:0000256" key="10">
    <source>
        <dbReference type="ARBA" id="ARBA00022989"/>
    </source>
</evidence>
<keyword evidence="11" id="KW-0560">Oxidoreductase</keyword>
<dbReference type="InterPro" id="IPR016636">
    <property type="entry name" value="3-oxo-5-alpha-steroid_4-DH"/>
</dbReference>
<dbReference type="FunFam" id="1.20.120.1630:FF:000002">
    <property type="entry name" value="Steroid 5 alpha-reductase 1"/>
    <property type="match status" value="1"/>
</dbReference>
<dbReference type="EC" id="1.3.1.22" evidence="4"/>
<evidence type="ECO:0000256" key="18">
    <source>
        <dbReference type="ARBA" id="ARBA00049166"/>
    </source>
</evidence>
<evidence type="ECO:0000256" key="2">
    <source>
        <dbReference type="ARBA" id="ARBA00004524"/>
    </source>
</evidence>
<evidence type="ECO:0000256" key="3">
    <source>
        <dbReference type="ARBA" id="ARBA00007742"/>
    </source>
</evidence>
<keyword evidence="10 19" id="KW-1133">Transmembrane helix</keyword>
<evidence type="ECO:0000256" key="8">
    <source>
        <dbReference type="ARBA" id="ARBA00022848"/>
    </source>
</evidence>
<sequence>MEGLVGQEWDEREAHTKLTQLILLLCLPTFLVLQFVIPAPWGKLLPSTEKIGPLLNPRLAWIFFESPNLIWSFICFTRRNPDLFPSSIFHLNANSILLGLFVGHYIHRNLIYPFRIKPNSNKMPLLVVVSGFAFCAINGYIQAQSICQYRQYPPGYHQSPRFLLGVAVFLAGFLINVHSDSILVNLRKDGETGYKIPHGACFEYVSGANHFGEMIEWTGFAIASSSLPALVFLAYTCSNLIPRAVAHHRWYKQKFEDYPKERKAVIPFVL</sequence>
<comment type="similarity">
    <text evidence="3">Belongs to the steroid 5-alpha reductase family.</text>
</comment>
<dbReference type="PANTHER" id="PTHR10556">
    <property type="entry name" value="3-OXO-5-ALPHA-STEROID 4-DEHYDROGENASE"/>
    <property type="match status" value="1"/>
</dbReference>
<keyword evidence="5 19" id="KW-0812">Transmembrane</keyword>
<feature type="transmembrane region" description="Helical" evidence="19">
    <location>
        <begin position="21"/>
        <end position="39"/>
    </location>
</feature>
<keyword evidence="6" id="KW-0221">Differentiation</keyword>
<comment type="function">
    <text evidence="14">Converts testosterone into 5-alpha-dihydrotestosterone and progesterone or corticosterone into their corresponding 5-alpha-3-oxosteroids. It plays a central role in sexual differentiation and androgen physiology.</text>
</comment>
<dbReference type="Gene3D" id="1.20.120.1630">
    <property type="match status" value="1"/>
</dbReference>
<evidence type="ECO:0000256" key="16">
    <source>
        <dbReference type="ARBA" id="ARBA00041664"/>
    </source>
</evidence>
<evidence type="ECO:0000256" key="6">
    <source>
        <dbReference type="ARBA" id="ARBA00022782"/>
    </source>
</evidence>
<name>A0A7S2XKU2_9STRA</name>
<dbReference type="EMBL" id="HBHQ01007338">
    <property type="protein sequence ID" value="CAD9813113.1"/>
    <property type="molecule type" value="Transcribed_RNA"/>
</dbReference>
<evidence type="ECO:0000256" key="9">
    <source>
        <dbReference type="ARBA" id="ARBA00022857"/>
    </source>
</evidence>
<evidence type="ECO:0000256" key="1">
    <source>
        <dbReference type="ARBA" id="ARBA00004477"/>
    </source>
</evidence>
<feature type="transmembrane region" description="Helical" evidence="19">
    <location>
        <begin position="59"/>
        <end position="76"/>
    </location>
</feature>
<dbReference type="GO" id="GO:0047751">
    <property type="term" value="F:3-oxo-5-alpha-steroid 4-dehydrogenase (NADP+) activity"/>
    <property type="evidence" value="ECO:0007669"/>
    <property type="project" value="UniProtKB-EC"/>
</dbReference>
<dbReference type="InterPro" id="IPR001104">
    <property type="entry name" value="3-oxo-5_a-steroid_4-DH_C"/>
</dbReference>
<evidence type="ECO:0000256" key="17">
    <source>
        <dbReference type="ARBA" id="ARBA00042579"/>
    </source>
</evidence>
<dbReference type="PIRSF" id="PIRSF015596">
    <property type="entry name" value="5_alpha-SR2"/>
    <property type="match status" value="1"/>
</dbReference>
<evidence type="ECO:0000259" key="20">
    <source>
        <dbReference type="Pfam" id="PF02544"/>
    </source>
</evidence>
<reference evidence="21" key="1">
    <citation type="submission" date="2021-01" db="EMBL/GenBank/DDBJ databases">
        <authorList>
            <person name="Corre E."/>
            <person name="Pelletier E."/>
            <person name="Niang G."/>
            <person name="Scheremetjew M."/>
            <person name="Finn R."/>
            <person name="Kale V."/>
            <person name="Holt S."/>
            <person name="Cochrane G."/>
            <person name="Meng A."/>
            <person name="Brown T."/>
            <person name="Cohen L."/>
        </authorList>
    </citation>
    <scope>NUCLEOTIDE SEQUENCE</scope>
    <source>
        <strain evidence="21">CCMP2084</strain>
    </source>
</reference>
<gene>
    <name evidence="21" type="ORF">ASEP1449_LOCUS4938</name>
</gene>
<keyword evidence="13 19" id="KW-0472">Membrane</keyword>
<evidence type="ECO:0000256" key="19">
    <source>
        <dbReference type="SAM" id="Phobius"/>
    </source>
</evidence>
<evidence type="ECO:0000256" key="5">
    <source>
        <dbReference type="ARBA" id="ARBA00022692"/>
    </source>
</evidence>
<accession>A0A7S2XKU2</accession>
<dbReference type="GO" id="GO:0006694">
    <property type="term" value="P:steroid biosynthetic process"/>
    <property type="evidence" value="ECO:0007669"/>
    <property type="project" value="TreeGrafter"/>
</dbReference>
<comment type="catalytic activity">
    <reaction evidence="18">
        <text>androst-4-ene-3,17-dione + NADPH + H(+) = 5alpha-androstan-3,17-dione + NADP(+)</text>
        <dbReference type="Rhea" id="RHEA:50816"/>
        <dbReference type="ChEBI" id="CHEBI:15378"/>
        <dbReference type="ChEBI" id="CHEBI:15994"/>
        <dbReference type="ChEBI" id="CHEBI:16422"/>
        <dbReference type="ChEBI" id="CHEBI:57783"/>
        <dbReference type="ChEBI" id="CHEBI:58349"/>
    </reaction>
    <physiologicalReaction direction="left-to-right" evidence="18">
        <dbReference type="Rhea" id="RHEA:50817"/>
    </physiologicalReaction>
</comment>
<organism evidence="21">
    <name type="scientific">Attheya septentrionalis</name>
    <dbReference type="NCBI Taxonomy" id="420275"/>
    <lineage>
        <taxon>Eukaryota</taxon>
        <taxon>Sar</taxon>
        <taxon>Stramenopiles</taxon>
        <taxon>Ochrophyta</taxon>
        <taxon>Bacillariophyta</taxon>
        <taxon>Coscinodiscophyceae</taxon>
        <taxon>Chaetocerotophycidae</taxon>
        <taxon>Chaetocerotales</taxon>
        <taxon>Attheyaceae</taxon>
        <taxon>Attheya</taxon>
    </lineage>
</organism>
<feature type="transmembrane region" description="Helical" evidence="19">
    <location>
        <begin position="162"/>
        <end position="179"/>
    </location>
</feature>
<evidence type="ECO:0000256" key="7">
    <source>
        <dbReference type="ARBA" id="ARBA00022824"/>
    </source>
</evidence>
<evidence type="ECO:0000313" key="21">
    <source>
        <dbReference type="EMBL" id="CAD9813113.1"/>
    </source>
</evidence>
<evidence type="ECO:0000256" key="11">
    <source>
        <dbReference type="ARBA" id="ARBA00023002"/>
    </source>
</evidence>
<keyword evidence="12" id="KW-0443">Lipid metabolism</keyword>
<dbReference type="GO" id="GO:0005789">
    <property type="term" value="C:endoplasmic reticulum membrane"/>
    <property type="evidence" value="ECO:0007669"/>
    <property type="project" value="UniProtKB-SubCell"/>
</dbReference>
<dbReference type="AlphaFoldDB" id="A0A7S2XKU2"/>
<dbReference type="InterPro" id="IPR039357">
    <property type="entry name" value="SRD5A/TECR"/>
</dbReference>
<dbReference type="PANTHER" id="PTHR10556:SF57">
    <property type="entry name" value="3-OXO-5-ALPHA-STEROID 4-DEHYDROGENASE 1"/>
    <property type="match status" value="1"/>
</dbReference>
<keyword evidence="7" id="KW-0256">Endoplasmic reticulum</keyword>
<evidence type="ECO:0000256" key="12">
    <source>
        <dbReference type="ARBA" id="ARBA00023098"/>
    </source>
</evidence>
<feature type="domain" description="3-oxo-5-alpha-steroid 4-dehydrogenase C-terminal" evidence="20">
    <location>
        <begin position="121"/>
        <end position="270"/>
    </location>
</feature>
<keyword evidence="9" id="KW-0521">NADP</keyword>
<dbReference type="Pfam" id="PF02544">
    <property type="entry name" value="Steroid_dh"/>
    <property type="match status" value="1"/>
</dbReference>
<evidence type="ECO:0000256" key="15">
    <source>
        <dbReference type="ARBA" id="ARBA00039428"/>
    </source>
</evidence>
<proteinExistence type="inferred from homology"/>
<dbReference type="PROSITE" id="PS50244">
    <property type="entry name" value="S5A_REDUCTASE"/>
    <property type="match status" value="1"/>
</dbReference>